<dbReference type="Gene3D" id="3.30.1310.10">
    <property type="entry name" value="Nucleoid-associated protein YbaB-like domain"/>
    <property type="match status" value="1"/>
</dbReference>
<comment type="caution">
    <text evidence="1">The sequence shown here is derived from an EMBL/GenBank/DDBJ whole genome shotgun (WGS) entry which is preliminary data.</text>
</comment>
<evidence type="ECO:0000313" key="1">
    <source>
        <dbReference type="EMBL" id="HDW51221.1"/>
    </source>
</evidence>
<sequence length="100" mass="10963">MLILLELEGLGRFLGEISKVKEALKGIRVEVAEGPVSLTLNGLQEVVRVRVKPEAVKDLVRLESWLGACFNKGVVASRRAAKEEIERLTGWTIPTIPGLT</sequence>
<proteinExistence type="predicted"/>
<name>A0A7C1F7F7_9THEO</name>
<dbReference type="GO" id="GO:0003677">
    <property type="term" value="F:DNA binding"/>
    <property type="evidence" value="ECO:0007669"/>
    <property type="project" value="UniProtKB-KW"/>
</dbReference>
<dbReference type="InterPro" id="IPR004401">
    <property type="entry name" value="YbaB/EbfC"/>
</dbReference>
<organism evidence="1">
    <name type="scientific">Ammonifex degensii</name>
    <dbReference type="NCBI Taxonomy" id="42838"/>
    <lineage>
        <taxon>Bacteria</taxon>
        <taxon>Bacillati</taxon>
        <taxon>Bacillota</taxon>
        <taxon>Clostridia</taxon>
        <taxon>Thermoanaerobacterales</taxon>
        <taxon>Thermoanaerobacteraceae</taxon>
        <taxon>Ammonifex</taxon>
    </lineage>
</organism>
<gene>
    <name evidence="1" type="ORF">ENQ35_00495</name>
</gene>
<dbReference type="SUPFAM" id="SSF82607">
    <property type="entry name" value="YbaB-like"/>
    <property type="match status" value="1"/>
</dbReference>
<protein>
    <submittedName>
        <fullName evidence="1">YbaB/EbfC family DNA-binding protein</fullName>
    </submittedName>
</protein>
<dbReference type="Pfam" id="PF02575">
    <property type="entry name" value="YbaB_DNA_bd"/>
    <property type="match status" value="1"/>
</dbReference>
<keyword evidence="1" id="KW-0238">DNA-binding</keyword>
<reference evidence="1" key="1">
    <citation type="journal article" date="2020" name="mSystems">
        <title>Genome- and Community-Level Interaction Insights into Carbon Utilization and Element Cycling Functions of Hydrothermarchaeota in Hydrothermal Sediment.</title>
        <authorList>
            <person name="Zhou Z."/>
            <person name="Liu Y."/>
            <person name="Xu W."/>
            <person name="Pan J."/>
            <person name="Luo Z.H."/>
            <person name="Li M."/>
        </authorList>
    </citation>
    <scope>NUCLEOTIDE SEQUENCE [LARGE SCALE GENOMIC DNA]</scope>
    <source>
        <strain evidence="1">SpSt-301</strain>
    </source>
</reference>
<dbReference type="AlphaFoldDB" id="A0A7C1F7F7"/>
<dbReference type="InterPro" id="IPR036894">
    <property type="entry name" value="YbaB-like_sf"/>
</dbReference>
<dbReference type="EMBL" id="DSMV01000036">
    <property type="protein sequence ID" value="HDW51221.1"/>
    <property type="molecule type" value="Genomic_DNA"/>
</dbReference>
<accession>A0A7C1F7F7</accession>